<sequence length="941" mass="104832">MVLKWSWRGQIIWCVVMGIVLEVTALSGPNVCMVEQKYNITKRVKYRAPMSVRTYEWCFAMPPRCSKWSTEMRELTRLETGERIAEVAVCCPGYKMRDVTCVPICPSGKMGNNCSEDCPADKWGPNCAKDCGECNNGYCDSITGECECDEGWQGESCQVRMPTTSPPALMEKLLTTTKSTVQTLATSVPTTLTTISTSIMQILSTSKPSLTSSIVVTTSTEKTENTPKTSTPQTTITSVVSQTISYENVTPSTTLWVDNKEKFPKTTVTNFIYNRTETSEAGTSSTFPPEHETSTSEPRILKSTTISMSSLNSTYAPTTTATLLTVPITSTLSTTTALKASSTFRTTTINVTEPSTTEHLTTVTSTITPVTLPVSSTVKQHSTTTEPKINTVLTVEKEIRPEPTPKIETTTKNQPTSAKFKPKEIWIKPSQKGESIFLDTKFKTSHEMKHKITANKSEVLSENTTPKTIIVSIIPTSISHATFKKIALTTATYLIQKTNITTKPFSKTEQGYTKSMAHKPSTAIPFTIKILSPFIEKNETSPKTTHHLPRNNTEHITFKPISKKYVINTTQSETSTSVTKAKLNTVLATSRTTNSMLFVESKNLTSPTTSAKKSLTNQQTLHRNFSYVITTPPLVFKRLKAASAKIEEVSKTTKADLNTNISDKGIPKIKTTEKPVKMPAVTERTNSTKRNASKILNFNRITTQETTEDETFHILTEPEHITAVMSDRERDHTSLDLISVISIAGGVMMAVITVAVVIVMMERCKRHRYDDVRKINDIRMQVIMDNNDEPPPYVRSIFHTPLPDTPTTDRNHYQPISTLDRNLKQFMRPVVVQAISPIMLENFRGILECHYDHLPHTNQDFGTIPVRCSVASSMKYDEKLLRQRPLSVADYTIESLKCEAKLDVIDCTTSEPLYAEIPCWRPPSEHAIEVVNLNGEAVTEL</sequence>
<evidence type="ECO:0000256" key="5">
    <source>
        <dbReference type="SAM" id="Phobius"/>
    </source>
</evidence>
<feature type="chain" id="PRO_5035234478" evidence="6">
    <location>
        <begin position="26"/>
        <end position="941"/>
    </location>
</feature>
<comment type="caution">
    <text evidence="8">The sequence shown here is derived from an EMBL/GenBank/DDBJ whole genome shotgun (WGS) entry which is preliminary data.</text>
</comment>
<dbReference type="PANTHER" id="PTHR24043">
    <property type="entry name" value="SCAVENGER RECEPTOR CLASS F"/>
    <property type="match status" value="1"/>
</dbReference>
<feature type="transmembrane region" description="Helical" evidence="5">
    <location>
        <begin position="737"/>
        <end position="759"/>
    </location>
</feature>
<dbReference type="CDD" id="cd00055">
    <property type="entry name" value="EGF_Lam"/>
    <property type="match status" value="1"/>
</dbReference>
<dbReference type="AlphaFoldDB" id="A0A8J2QCH4"/>
<evidence type="ECO:0000313" key="8">
    <source>
        <dbReference type="EMBL" id="CAG9559527.1"/>
    </source>
</evidence>
<evidence type="ECO:0000256" key="6">
    <source>
        <dbReference type="SAM" id="SignalP"/>
    </source>
</evidence>
<dbReference type="GO" id="GO:0048731">
    <property type="term" value="P:system development"/>
    <property type="evidence" value="ECO:0007669"/>
    <property type="project" value="UniProtKB-ARBA"/>
</dbReference>
<dbReference type="Proteomes" id="UP000789524">
    <property type="component" value="Unassembled WGS sequence"/>
</dbReference>
<evidence type="ECO:0000256" key="2">
    <source>
        <dbReference type="ARBA" id="ARBA00022729"/>
    </source>
</evidence>
<evidence type="ECO:0000313" key="9">
    <source>
        <dbReference type="Proteomes" id="UP000789524"/>
    </source>
</evidence>
<feature type="domain" description="EMI" evidence="7">
    <location>
        <begin position="28"/>
        <end position="103"/>
    </location>
</feature>
<keyword evidence="5" id="KW-1133">Transmembrane helix</keyword>
<keyword evidence="2 6" id="KW-0732">Signal</keyword>
<keyword evidence="3" id="KW-1015">Disulfide bond</keyword>
<dbReference type="EMBL" id="CAKASE010000044">
    <property type="protein sequence ID" value="CAG9559527.1"/>
    <property type="molecule type" value="Genomic_DNA"/>
</dbReference>
<keyword evidence="5" id="KW-0812">Transmembrane</keyword>
<dbReference type="InterPro" id="IPR011489">
    <property type="entry name" value="EMI_domain"/>
</dbReference>
<protein>
    <submittedName>
        <fullName evidence="8">(African queen) hypothetical protein</fullName>
    </submittedName>
</protein>
<proteinExistence type="predicted"/>
<dbReference type="OrthoDB" id="192253at2759"/>
<gene>
    <name evidence="8" type="ORF">DCHRY22_LOCUS1376</name>
</gene>
<name>A0A8J2QCH4_9NEOP</name>
<dbReference type="InterPro" id="IPR042635">
    <property type="entry name" value="MEGF10/SREC1/2-like"/>
</dbReference>
<dbReference type="Gene3D" id="2.170.300.10">
    <property type="entry name" value="Tie2 ligand-binding domain superfamily"/>
    <property type="match status" value="1"/>
</dbReference>
<dbReference type="InterPro" id="IPR002049">
    <property type="entry name" value="LE_dom"/>
</dbReference>
<feature type="compositionally biased region" description="Polar residues" evidence="4">
    <location>
        <begin position="278"/>
        <end position="287"/>
    </location>
</feature>
<evidence type="ECO:0000259" key="7">
    <source>
        <dbReference type="PROSITE" id="PS51041"/>
    </source>
</evidence>
<dbReference type="PROSITE" id="PS51041">
    <property type="entry name" value="EMI"/>
    <property type="match status" value="1"/>
</dbReference>
<dbReference type="PROSITE" id="PS01186">
    <property type="entry name" value="EGF_2"/>
    <property type="match status" value="1"/>
</dbReference>
<feature type="signal peptide" evidence="6">
    <location>
        <begin position="1"/>
        <end position="25"/>
    </location>
</feature>
<evidence type="ECO:0000256" key="1">
    <source>
        <dbReference type="ARBA" id="ARBA00022536"/>
    </source>
</evidence>
<keyword evidence="9" id="KW-1185">Reference proteome</keyword>
<dbReference type="PANTHER" id="PTHR24043:SF8">
    <property type="entry name" value="EGF-LIKE DOMAIN-CONTAINING PROTEIN"/>
    <property type="match status" value="1"/>
</dbReference>
<keyword evidence="5" id="KW-0472">Membrane</keyword>
<dbReference type="InterPro" id="IPR000742">
    <property type="entry name" value="EGF"/>
</dbReference>
<evidence type="ECO:0000256" key="3">
    <source>
        <dbReference type="ARBA" id="ARBA00023157"/>
    </source>
</evidence>
<keyword evidence="1" id="KW-0245">EGF-like domain</keyword>
<dbReference type="Pfam" id="PF07546">
    <property type="entry name" value="EMI"/>
    <property type="match status" value="1"/>
</dbReference>
<dbReference type="PROSITE" id="PS00022">
    <property type="entry name" value="EGF_1"/>
    <property type="match status" value="1"/>
</dbReference>
<organism evidence="8 9">
    <name type="scientific">Danaus chrysippus</name>
    <name type="common">African queen</name>
    <dbReference type="NCBI Taxonomy" id="151541"/>
    <lineage>
        <taxon>Eukaryota</taxon>
        <taxon>Metazoa</taxon>
        <taxon>Ecdysozoa</taxon>
        <taxon>Arthropoda</taxon>
        <taxon>Hexapoda</taxon>
        <taxon>Insecta</taxon>
        <taxon>Pterygota</taxon>
        <taxon>Neoptera</taxon>
        <taxon>Endopterygota</taxon>
        <taxon>Lepidoptera</taxon>
        <taxon>Glossata</taxon>
        <taxon>Ditrysia</taxon>
        <taxon>Papilionoidea</taxon>
        <taxon>Nymphalidae</taxon>
        <taxon>Danainae</taxon>
        <taxon>Danaini</taxon>
        <taxon>Danaina</taxon>
        <taxon>Danaus</taxon>
        <taxon>Anosia</taxon>
    </lineage>
</organism>
<reference evidence="8" key="1">
    <citation type="submission" date="2021-09" db="EMBL/GenBank/DDBJ databases">
        <authorList>
            <person name="Martin H S."/>
        </authorList>
    </citation>
    <scope>NUCLEOTIDE SEQUENCE</scope>
</reference>
<accession>A0A8J2QCH4</accession>
<dbReference type="GO" id="GO:0005044">
    <property type="term" value="F:scavenger receptor activity"/>
    <property type="evidence" value="ECO:0007669"/>
    <property type="project" value="InterPro"/>
</dbReference>
<dbReference type="GO" id="GO:0048513">
    <property type="term" value="P:animal organ development"/>
    <property type="evidence" value="ECO:0007669"/>
    <property type="project" value="UniProtKB-ARBA"/>
</dbReference>
<evidence type="ECO:0000256" key="4">
    <source>
        <dbReference type="SAM" id="MobiDB-lite"/>
    </source>
</evidence>
<feature type="region of interest" description="Disordered" evidence="4">
    <location>
        <begin position="278"/>
        <end position="297"/>
    </location>
</feature>